<feature type="region of interest" description="Disordered" evidence="1">
    <location>
        <begin position="42"/>
        <end position="150"/>
    </location>
</feature>
<proteinExistence type="predicted"/>
<organism evidence="3 4">
    <name type="scientific">Microthyrium microscopicum</name>
    <dbReference type="NCBI Taxonomy" id="703497"/>
    <lineage>
        <taxon>Eukaryota</taxon>
        <taxon>Fungi</taxon>
        <taxon>Dikarya</taxon>
        <taxon>Ascomycota</taxon>
        <taxon>Pezizomycotina</taxon>
        <taxon>Dothideomycetes</taxon>
        <taxon>Dothideomycetes incertae sedis</taxon>
        <taxon>Microthyriales</taxon>
        <taxon>Microthyriaceae</taxon>
        <taxon>Microthyrium</taxon>
    </lineage>
</organism>
<feature type="region of interest" description="Disordered" evidence="1">
    <location>
        <begin position="675"/>
        <end position="739"/>
    </location>
</feature>
<dbReference type="AlphaFoldDB" id="A0A6A6TV27"/>
<dbReference type="PROSITE" id="PS50011">
    <property type="entry name" value="PROTEIN_KINASE_DOM"/>
    <property type="match status" value="1"/>
</dbReference>
<dbReference type="GO" id="GO:0005524">
    <property type="term" value="F:ATP binding"/>
    <property type="evidence" value="ECO:0007669"/>
    <property type="project" value="InterPro"/>
</dbReference>
<feature type="compositionally biased region" description="Polar residues" evidence="1">
    <location>
        <begin position="880"/>
        <end position="899"/>
    </location>
</feature>
<dbReference type="InterPro" id="IPR001245">
    <property type="entry name" value="Ser-Thr/Tyr_kinase_cat_dom"/>
</dbReference>
<feature type="compositionally biased region" description="Basic and acidic residues" evidence="1">
    <location>
        <begin position="689"/>
        <end position="699"/>
    </location>
</feature>
<evidence type="ECO:0000313" key="4">
    <source>
        <dbReference type="Proteomes" id="UP000799302"/>
    </source>
</evidence>
<accession>A0A6A6TV27</accession>
<dbReference type="PANTHER" id="PTHR26392">
    <property type="entry name" value="MITOGEN-ACTIVATED PROTEIN KINASE KINASE KINASE 7-RELATED"/>
    <property type="match status" value="1"/>
</dbReference>
<dbReference type="SUPFAM" id="SSF56112">
    <property type="entry name" value="Protein kinase-like (PK-like)"/>
    <property type="match status" value="1"/>
</dbReference>
<evidence type="ECO:0000259" key="2">
    <source>
        <dbReference type="PROSITE" id="PS50011"/>
    </source>
</evidence>
<feature type="compositionally biased region" description="Polar residues" evidence="1">
    <location>
        <begin position="927"/>
        <end position="937"/>
    </location>
</feature>
<dbReference type="GO" id="GO:0004672">
    <property type="term" value="F:protein kinase activity"/>
    <property type="evidence" value="ECO:0007669"/>
    <property type="project" value="InterPro"/>
</dbReference>
<dbReference type="InterPro" id="IPR000719">
    <property type="entry name" value="Prot_kinase_dom"/>
</dbReference>
<dbReference type="Pfam" id="PF07714">
    <property type="entry name" value="PK_Tyr_Ser-Thr"/>
    <property type="match status" value="1"/>
</dbReference>
<feature type="domain" description="Protein kinase" evidence="2">
    <location>
        <begin position="349"/>
        <end position="590"/>
    </location>
</feature>
<protein>
    <recommendedName>
        <fullName evidence="2">Protein kinase domain-containing protein</fullName>
    </recommendedName>
</protein>
<evidence type="ECO:0000313" key="3">
    <source>
        <dbReference type="EMBL" id="KAF2663929.1"/>
    </source>
</evidence>
<evidence type="ECO:0000256" key="1">
    <source>
        <dbReference type="SAM" id="MobiDB-lite"/>
    </source>
</evidence>
<feature type="compositionally biased region" description="Basic and acidic residues" evidence="1">
    <location>
        <begin position="51"/>
        <end position="80"/>
    </location>
</feature>
<feature type="compositionally biased region" description="Low complexity" evidence="1">
    <location>
        <begin position="842"/>
        <end position="858"/>
    </location>
</feature>
<dbReference type="OrthoDB" id="635774at2759"/>
<feature type="compositionally biased region" description="Polar residues" evidence="1">
    <location>
        <begin position="728"/>
        <end position="739"/>
    </location>
</feature>
<dbReference type="PANTHER" id="PTHR26392:SF92">
    <property type="entry name" value="PROTEIN KINASE DOMAIN-CONTAINING PROTEIN"/>
    <property type="match status" value="1"/>
</dbReference>
<gene>
    <name evidence="3" type="ORF">BT63DRAFT_115447</name>
</gene>
<dbReference type="InterPro" id="IPR011009">
    <property type="entry name" value="Kinase-like_dom_sf"/>
</dbReference>
<feature type="region of interest" description="Disordered" evidence="1">
    <location>
        <begin position="822"/>
        <end position="937"/>
    </location>
</feature>
<feature type="compositionally biased region" description="Basic and acidic residues" evidence="1">
    <location>
        <begin position="115"/>
        <end position="127"/>
    </location>
</feature>
<reference evidence="3" key="1">
    <citation type="journal article" date="2020" name="Stud. Mycol.">
        <title>101 Dothideomycetes genomes: a test case for predicting lifestyles and emergence of pathogens.</title>
        <authorList>
            <person name="Haridas S."/>
            <person name="Albert R."/>
            <person name="Binder M."/>
            <person name="Bloem J."/>
            <person name="Labutti K."/>
            <person name="Salamov A."/>
            <person name="Andreopoulos B."/>
            <person name="Baker S."/>
            <person name="Barry K."/>
            <person name="Bills G."/>
            <person name="Bluhm B."/>
            <person name="Cannon C."/>
            <person name="Castanera R."/>
            <person name="Culley D."/>
            <person name="Daum C."/>
            <person name="Ezra D."/>
            <person name="Gonzalez J."/>
            <person name="Henrissat B."/>
            <person name="Kuo A."/>
            <person name="Liang C."/>
            <person name="Lipzen A."/>
            <person name="Lutzoni F."/>
            <person name="Magnuson J."/>
            <person name="Mondo S."/>
            <person name="Nolan M."/>
            <person name="Ohm R."/>
            <person name="Pangilinan J."/>
            <person name="Park H.-J."/>
            <person name="Ramirez L."/>
            <person name="Alfaro M."/>
            <person name="Sun H."/>
            <person name="Tritt A."/>
            <person name="Yoshinaga Y."/>
            <person name="Zwiers L.-H."/>
            <person name="Turgeon B."/>
            <person name="Goodwin S."/>
            <person name="Spatafora J."/>
            <person name="Crous P."/>
            <person name="Grigoriev I."/>
        </authorList>
    </citation>
    <scope>NUCLEOTIDE SEQUENCE</scope>
    <source>
        <strain evidence="3">CBS 115976</strain>
    </source>
</reference>
<keyword evidence="4" id="KW-1185">Reference proteome</keyword>
<dbReference type="EMBL" id="MU004244">
    <property type="protein sequence ID" value="KAF2663929.1"/>
    <property type="molecule type" value="Genomic_DNA"/>
</dbReference>
<sequence length="937" mass="105609">MPHEEENHQYATSLPHLDDPDSALHSPAMINIWSKARTKVQSWLKGDGEEEAPRESRRTSQGYLEKEPAMCDEKEQDVLRKNPSRKVLPGLSRPLTFTRQNSERRDRLFPYQPDADERRALSVDRRIPNINTRAHSPPPQPTLPSRSAPDISSVFEDVHDEPIAHDTELERQADRAIQQVISPLELSTVELREPQTPQLAQHPSTSLASIDQVNDDHERLLIQAELEAKWILNLSMHFKDRSDREKFFVTYAQEPNKWRRLTVSCDYRNPSPDSLEEDLKSLKYQQDKSARIYESIRDSLLDIQFYSTVTNLKLKTMDGRLHVHCSEDLNEVISYPRTSMLNYLACPLYRESEVLFESHMSGFVYKVNVDGRILVKKEIPGPEAVDEFLYEIAALSALKDAKNVISFEGLVVDEDETVVKGLLISLATQGALVDIIYDMRYSNTISWNRRERWARQIVQGLSDVHEAGFVQGDFTLSNIVADSDDNVYLIDVNRRGCPVGWEPPELEEMIRAGQRISMFIGVKTDLFQLGMVLWALAMCIDEPELEPRPLRPVTNSDIPDYFRQMVEICLDPNPQHRVAAKDLLKMFPLPEEIDSYKRVDDLPQVRIAEPTEDHSDMVQYIDPEEFIEDDLRRSSRSLELKAPGHTSEVSSIRTIPDATAASSEYLFDDRDLPLDRRLPRDASPFTQSESERPRTRGESDFGSTTGASLRDTPAVNLASSTIDEERSFSSGGSNEVLSKHSTITTAPEEIHASVSTLAPQCESIKHKEQAESQSFEHSPVVMTTSTTNLKHSAPMEELPNVEEENPEVATFPTFPIREETPFAPGLEEETKPTNTYFEPLDSTSESTSISTMSSTLSTPKARTPAVRIDGPSKALPPDPESNTSTSQHLSIITKSQNPNKNKESLHTSGEASDIPGAEQAQHGGASHNLTQQHSILS</sequence>
<name>A0A6A6TV27_9PEZI</name>
<dbReference type="Proteomes" id="UP000799302">
    <property type="component" value="Unassembled WGS sequence"/>
</dbReference>
<feature type="region of interest" description="Disordered" evidence="1">
    <location>
        <begin position="1"/>
        <end position="24"/>
    </location>
</feature>
<dbReference type="Gene3D" id="1.10.510.10">
    <property type="entry name" value="Transferase(Phosphotransferase) domain 1"/>
    <property type="match status" value="1"/>
</dbReference>